<dbReference type="Gene3D" id="1.20.58.1120">
    <property type="match status" value="1"/>
</dbReference>
<proteinExistence type="inferred from homology"/>
<dbReference type="GO" id="GO:0051959">
    <property type="term" value="F:dynein light intermediate chain binding"/>
    <property type="evidence" value="ECO:0007669"/>
    <property type="project" value="InterPro"/>
</dbReference>
<evidence type="ECO:0000259" key="15">
    <source>
        <dbReference type="Pfam" id="PF03028"/>
    </source>
</evidence>
<evidence type="ECO:0000259" key="20">
    <source>
        <dbReference type="Pfam" id="PF12780"/>
    </source>
</evidence>
<evidence type="ECO:0000256" key="9">
    <source>
        <dbReference type="ARBA" id="ARBA00023054"/>
    </source>
</evidence>
<dbReference type="Gene3D" id="1.10.8.1220">
    <property type="match status" value="1"/>
</dbReference>
<feature type="domain" description="Dynein heavy chain AAA module D4" evidence="20">
    <location>
        <begin position="2602"/>
        <end position="2860"/>
    </location>
</feature>
<evidence type="ECO:0000256" key="6">
    <source>
        <dbReference type="ARBA" id="ARBA00022741"/>
    </source>
</evidence>
<evidence type="ECO:0000256" key="4">
    <source>
        <dbReference type="ARBA" id="ARBA00022701"/>
    </source>
</evidence>
<keyword evidence="4" id="KW-0493">Microtubule</keyword>
<evidence type="ECO:0000256" key="8">
    <source>
        <dbReference type="ARBA" id="ARBA00023017"/>
    </source>
</evidence>
<keyword evidence="12" id="KW-0206">Cytoskeleton</keyword>
<evidence type="ECO:0000259" key="23">
    <source>
        <dbReference type="Pfam" id="PF17857"/>
    </source>
</evidence>
<evidence type="ECO:0000256" key="10">
    <source>
        <dbReference type="ARBA" id="ARBA00023069"/>
    </source>
</evidence>
<dbReference type="Gene3D" id="1.10.8.720">
    <property type="entry name" value="Region D6 of dynein motor"/>
    <property type="match status" value="1"/>
</dbReference>
<evidence type="ECO:0000259" key="18">
    <source>
        <dbReference type="Pfam" id="PF12774"/>
    </source>
</evidence>
<evidence type="ECO:0000259" key="24">
    <source>
        <dbReference type="Pfam" id="PF18198"/>
    </source>
</evidence>
<dbReference type="Gene3D" id="3.40.50.300">
    <property type="entry name" value="P-loop containing nucleotide triphosphate hydrolases"/>
    <property type="match status" value="5"/>
</dbReference>
<dbReference type="Gene3D" id="3.10.490.20">
    <property type="match status" value="1"/>
</dbReference>
<comment type="subcellular location">
    <subcellularLocation>
        <location evidence="1">Cytoplasm</location>
        <location evidence="1">Cytoskeleton</location>
        <location evidence="1">Cilium axoneme</location>
    </subcellularLocation>
</comment>
<keyword evidence="11" id="KW-0505">Motor protein</keyword>
<dbReference type="GO" id="GO:0005930">
    <property type="term" value="C:axoneme"/>
    <property type="evidence" value="ECO:0007669"/>
    <property type="project" value="UniProtKB-ARBA"/>
</dbReference>
<dbReference type="Pfam" id="PF08393">
    <property type="entry name" value="DHC_N2"/>
    <property type="match status" value="1"/>
</dbReference>
<dbReference type="Pfam" id="PF03028">
    <property type="entry name" value="Dynein_heavy"/>
    <property type="match status" value="1"/>
</dbReference>
<evidence type="ECO:0000313" key="27">
    <source>
        <dbReference type="Proteomes" id="UP000694562"/>
    </source>
</evidence>
<dbReference type="Pfam" id="PF12775">
    <property type="entry name" value="AAA_7"/>
    <property type="match status" value="1"/>
</dbReference>
<dbReference type="Gene3D" id="1.10.8.710">
    <property type="match status" value="1"/>
</dbReference>
<evidence type="ECO:0000313" key="26">
    <source>
        <dbReference type="Ensembl" id="ENSFTIP00000020089.1"/>
    </source>
</evidence>
<dbReference type="Proteomes" id="UP000694562">
    <property type="component" value="Unplaced"/>
</dbReference>
<keyword evidence="10" id="KW-0969">Cilium</keyword>
<dbReference type="InterPro" id="IPR013594">
    <property type="entry name" value="Dynein_heavy_tail"/>
</dbReference>
<dbReference type="Pfam" id="PF18198">
    <property type="entry name" value="AAA_lid_11"/>
    <property type="match status" value="1"/>
</dbReference>
<feature type="domain" description="Dynein heavy chain linker" evidence="17">
    <location>
        <begin position="1105"/>
        <end position="1511"/>
    </location>
</feature>
<dbReference type="InterPro" id="IPR043157">
    <property type="entry name" value="Dynein_AAA1S"/>
</dbReference>
<sequence>MEPLPLPASLPWQWNGEQAPGRLVRAQNQSPQSCVQLKVWEAGRVIVPILTNKKNHQGWPQVVSQDILRHVHNLKSTVFMVVGQVKGKTLLPLPAGSEGIEDIDLENEKFLELIDKSLVYATESAIIDWSYQIQGALMKESSEPLLQGSNPNPKVELEFWKNRCDDLECIYNQLRTRKVRTMMEVLERVESSYVPAFKAMLMDVEAALTEARDIHLHLMPLKCHLEDIERVEFSEVKPFLVPLLHVVCLIWVTSKHYNMPARIVVLLQEICNLLVQQALVYLSPEDLLKGEMEESLGKVQMVLGILNSFKEAFEERREKLHTYYEPGQEVKEWGFHATMVFARLDSFLKRLEMVEDLLATALELMKLEKIEFSGIKGKALGQQVLDMYEEFQEAYKVFAERTYDCLDLTNTEFEQDAFGFQQKVEDIDRRLGTVFIQAFDDASDMEHAFKVCASHPFAEGKSGHLWLAPVVAQRPGSAVATGTRELVGECLPRKWGMLFRAQCSALFLQLVSVLREVSYLSSSQIGTIPPTAAEIYSSKESYRQMVANLELMANRYNKVLRTVLEIEYPLIQGQLHHIDLKLKEAEETLNWKMEGELALCWGNERTRLGLIRFLHVTQKAKTNVEEIQTIVRSWVSPIFERKDCKRESLLSLEDCQDRLERRYSLVRESGQRIHSLLRENQSLLLADAGSDIWKAYVDYVDEIVLDGLFTAIECSLKYLLENTDPKAGLAPLFEVQLDLVIPDLIFHPSLDPGTNDGFYDIVESLINDIYSISSLVPRLAEHSGFLHYQADMEDMADLADMRHELMGRVQAVMAACCDYRSAFDHYSYLYGDDRKEFCRQFLLYGHILTAAEIEAHAEDGVPETPPTLQQFKEQIDSYEKIYEEVNCIEPIRIFHSWMKVDARPFKASLLNVIKRWSLVFKQHLVDHVTHSLADLDEFIKTADKGLSKKVEKGDYDGLVEIMGHLLAVKERLSATDAMFEPLKQTIELLKTYEQQLPEEVYKQMEELPEKWNNIKKLAIAVKQHVAPLQANEMTVVRRSCAAFDVEQHRFRERFRKEAPFRFDTEKPYQLLDAKHSEIKQMESAMTSIYESAGLFEVMVPDYKQLKQCRKELCLLKELWDMISLVNTSLDDWQTTKWVDINVENMDLECKNFAREIRNLDKEMRSWDAFTGLDSKVKNMLTALKAVAELQNPAIRERHWNQLMQMTGVKFVMDSDTTLADLLKLNLHNFEDEVRGIVDKAVREMSMEKVLKELKMTWSTMEFQYEPHPRTNILLLKSDEELIETLEDNQVQLQNLMTSKYIAFFLEEVSAWQRKLSAADSVISLWFEVQHTWSHLESIFIGSEDIRAQLPEDSKRFEGIDVDFKELAYETQKTPNVVEATNKPGLSQQLEDIQSRLSLCEKALAEYLDMKRLAFPRFYFISSADLLDILSNGTNPHLVQRHLSKLFDNLAKMKFQLDSEQKATKVGLGMYSKEEEYVSFSEPCDCSGQVEIWLNRVLDSMRATVRDEMTEAVMAYEEKPREQWLFDYPAQVALCCTQIWWTTEVGIAFARMEEGYENAMKEYHKKQVTQLNTLVTMLIGQLSKGDRQKIMTICTIDVHARDVVAKMIAQKVCVDSAQAFIWLSQLRHRWSDEERHCFANICDAQFLYSYEYLGNTPRLVITPLTDRCYITLTQSLHLTMSGAPAGPAGTGKTETTKDLGRALGIMVYVFNCSEQMDYKSCGNIYKGLSQTGAWGCFDEFNRISVEVLSVVAVQVKSVQDAIREKKKSFNFLGEDINLVPSVGIFITMNPGYAGRTELPENLKALFRPCAMVVPDFELICEIMLVAEGFIEARALARKFIALYRLCRELLSQQDHYDWGLRAIKSVLVVAGSLKRDDPERPEDQVLMRSLRDFNIPKIVTDDVPVFMGLIGDLFPALDVPRKRDLNFESFVRQAVLDLRLQAEDNFVLKVVQLEELLTVRHSVFVVGNAGTGKSQVMRSLNRTYQIMKRRPVWTDLNPKAVTNDELFGIINPATREWKDGLFSSIMRELANITHDGPKWMVLDGDIDPMWIESLNTVMDDNKVLTLASNERIPLNPTMRLVFEISHLRTATPATVSRAGILYINPSDLGWNPPVSSWIDRREIQSERANLTILFDKYLPICLDTLRTRFKKIIHIPEQSMVQMLCYLLECLLTKENTPPDCPKELYELYFVFAAVWAFGGSMFQDQLVDYRVEFSKWWVTEFKTIKFPSQGTVFDVYIDPETKKFEPWSKLIPQFEFDTEIPLQACLVPTTETVRLRYFMDRLLERRRPVMLVGNAGTGKSVLVGDQLSSLDMDAYVVKKVPFNYYTTSAMLQGMLEKPLDKKAGRNYGPPGTKRLVYFIDDLNMPEVDAYGTVQPHTLIRQHLDYGHWYDRTKLSLKEIMNVQYVSCMNPTAGSFTINPRLQRHFCVFALCIPGRDALSRIYSTILTQHLTSGNFSGAVQKSAQQLIALALGLHQKVAATFLPTAIKFHYIFNLRDFSNIFQGLLFSTPECLKQPQDLVKLYLHESNRVYRDKMVEENDYGTFDKIQLEMVKKFYDVSRMNVYCHFAKGIGEPSYRPVPSWEELNQVLVEALDNYNEVNAAMNLVLFEDAMCHVCRINRILESPRGNALLVGVGGSGKQSLTRLAAFISSLEVFQITLRKGYGIPDLKVDLANQYLKAGVKNVGTVFLMTDAQVVDEQFLVLVNDFLASGEIPDLFPDDEVENIINSMRNEVKGRGLVDSRETCWKFFIERVRRQLKVALCFSPVGSKLRIRSRRFPAIVSCTAIDWFQEWPQEALESVSLRFLRETETVEVMKDSISKFMAYVHTSVNEISRLYLSNERRYNYTTPKSFLEQIKLYQNLLFKKGNDLKAKMERLENGLQKLNSTSAQVDELKAKLAAQEVELKQKNDSADKLIQVVGVETEKVSREKAVANEEEQKVALITQEVEQKQKDCEEDLAKAEPALAAAQAALNTLNKKNLTELRSFGSPPSAVSNVTAAVMVLMAPGGKIPKDRSWKAAKAAMARVDGFLDSLIKFDKENIHENCLKALQPYLQDPKFKPEFVTTKSYAAAGLCSWVVNIVRFHEVYCEVEPKRQALSKANAELAAAQDKLASIKAKIARLNENLGKLTAKFEKATSDKLKCQQEAEATACTIALANRLVGGLASENVRWAEAVKDFKQQQSTLCGDVLLITAFISYLGYFTKKYRQDLLDGMWKPYLHQLKVPIPITPSLDPLTMLTDDADVAAWQNEGLPADRMSTENATILTNCERWPLMVDPQLQGIKWIKTKYGEDLRVIRIGQKGYLDTMERALAAGELVLIENLEESVDPVLGPLLGRETIKKGRYIKIGDKECDFNPAFRLILHTKLANPHFQPELQAQCTLINFTVTRDGLEEQLLAAVVNMERPDLEELKVNLTKQQNGFKITLKTLEDNLLCRLSSASGNFLGDTALVENLEITKQTAAEIEEKVQESKVTETKLNEAREHYRPAAARASLLYFTMNDLHAIHPMYQFSLKAFRIVFQKAVERAAPAESLAVRVLNLIDSITFSVFQYTARGLFECDKLTYTAQVTFQILLMNKEINAVELDFLLRYPAQTGVTSPVEFLSNHSWGGIKALSSMEEFRNLDRDIEGSAKRWKKFVESECPEKEKFPQEWKNKSALQRLCIMRAIRPDRMTYAVRDFVEEKLGSKYVVGRSLDFATTFEESGPATPMFFILSPGVDPLKDVEKQGKKLGYTFNNRNFHNVSLGQGQEVVAEQALDLAAKEGHWVILQNIHLVAKWLSSLEKKLEQHSEGSHHDFRVFISAEPAPSPDTHIIPQGILENSIKITNEAPTGMHANLHKALDNFNQDTLEMCTRENEFKSILFALCYFHAVVAERRKFGPQGWNRSYPFNTGDLTISVNVLYNYLEASSKVPYDDLRYLFGEIMYGGHITDDWDRRLCKTYLEEYIKPEMLEGELLLAPGFPLPGNMDYNGYHQYIDDALPPESPYLYGLHPNAEIGFLTQTSERLFRIMLEMQPRATSMGEGGVVTREETVKALLEEMLEKLTDEFNLVELMAKVEERTPYVAVAFQECERMNILTSEIKRSLKELDLGLKGELTMTSDMENLQNALFLDMVPESWIKRAYPSTASLGTWFADLLTRIKELEAWTGDFSLPATLWLGGFFNPQSILTAIMQSAARKNGWPLDKMTLQCDVTKKNREDFASPPREGAYVHGLFMEGARWDAQAGIITDARLKELTPAMPVIFIKAIPADKQDTRSMYPCPVYKTRQRGPTYVWTFNLKTRENPSKWVLAGVALLLQI</sequence>
<dbReference type="Pfam" id="PF08385">
    <property type="entry name" value="DHC_N1"/>
    <property type="match status" value="2"/>
</dbReference>
<dbReference type="Pfam" id="PF17852">
    <property type="entry name" value="Dynein_AAA_lid"/>
    <property type="match status" value="1"/>
</dbReference>
<feature type="domain" description="Dynein heavy chain coiled coil stalk" evidence="19">
    <location>
        <begin position="2873"/>
        <end position="3216"/>
    </location>
</feature>
<dbReference type="PANTHER" id="PTHR45703:SF4">
    <property type="entry name" value="DYNEIN AXONEMAL HEAVY CHAIN 17"/>
    <property type="match status" value="1"/>
</dbReference>
<feature type="domain" description="Dynein heavy chain AAA 5 extension" evidence="22">
    <location>
        <begin position="2131"/>
        <end position="2248"/>
    </location>
</feature>
<dbReference type="InterPro" id="IPR027417">
    <property type="entry name" value="P-loop_NTPase"/>
</dbReference>
<dbReference type="GO" id="GO:0005874">
    <property type="term" value="C:microtubule"/>
    <property type="evidence" value="ECO:0007669"/>
    <property type="project" value="UniProtKB-KW"/>
</dbReference>
<keyword evidence="8" id="KW-0243">Dynein</keyword>
<dbReference type="InterPro" id="IPR035706">
    <property type="entry name" value="AAA_9"/>
</dbReference>
<reference evidence="26" key="1">
    <citation type="submission" date="2025-08" db="UniProtKB">
        <authorList>
            <consortium name="Ensembl"/>
        </authorList>
    </citation>
    <scope>IDENTIFICATION</scope>
</reference>
<dbReference type="Pfam" id="PF18199">
    <property type="entry name" value="Dynein_C"/>
    <property type="match status" value="1"/>
</dbReference>
<dbReference type="InterPro" id="IPR042219">
    <property type="entry name" value="AAA_lid_11_sf"/>
</dbReference>
<dbReference type="InterPro" id="IPR004273">
    <property type="entry name" value="Dynein_heavy_D6_P-loop"/>
</dbReference>
<feature type="domain" description="Dynein heavy chain C-terminal" evidence="25">
    <location>
        <begin position="3995"/>
        <end position="4290"/>
    </location>
</feature>
<feature type="domain" description="Dynein heavy chain tail" evidence="16">
    <location>
        <begin position="120"/>
        <end position="452"/>
    </location>
</feature>
<keyword evidence="6" id="KW-0547">Nucleotide-binding</keyword>
<dbReference type="Gene3D" id="6.10.140.1060">
    <property type="match status" value="1"/>
</dbReference>
<evidence type="ECO:0000256" key="11">
    <source>
        <dbReference type="ARBA" id="ARBA00023175"/>
    </source>
</evidence>
<evidence type="ECO:0008006" key="28">
    <source>
        <dbReference type="Google" id="ProtNLM"/>
    </source>
</evidence>
<keyword evidence="5" id="KW-0677">Repeat</keyword>
<dbReference type="InterPro" id="IPR043160">
    <property type="entry name" value="Dynein_C_barrel"/>
</dbReference>
<dbReference type="Gene3D" id="1.20.920.20">
    <property type="match status" value="1"/>
</dbReference>
<feature type="domain" description="Dynein heavy chain AAA lid" evidence="24">
    <location>
        <begin position="3853"/>
        <end position="3989"/>
    </location>
</feature>
<dbReference type="Pfam" id="PF12780">
    <property type="entry name" value="AAA_8"/>
    <property type="match status" value="1"/>
</dbReference>
<evidence type="ECO:0000259" key="22">
    <source>
        <dbReference type="Pfam" id="PF17852"/>
    </source>
</evidence>
<organism evidence="26 27">
    <name type="scientific">Falco tinnunculus</name>
    <name type="common">Common kestrel</name>
    <dbReference type="NCBI Taxonomy" id="100819"/>
    <lineage>
        <taxon>Eukaryota</taxon>
        <taxon>Metazoa</taxon>
        <taxon>Chordata</taxon>
        <taxon>Craniata</taxon>
        <taxon>Vertebrata</taxon>
        <taxon>Euteleostomi</taxon>
        <taxon>Archelosauria</taxon>
        <taxon>Archosauria</taxon>
        <taxon>Dinosauria</taxon>
        <taxon>Saurischia</taxon>
        <taxon>Theropoda</taxon>
        <taxon>Coelurosauria</taxon>
        <taxon>Aves</taxon>
        <taxon>Neognathae</taxon>
        <taxon>Neoaves</taxon>
        <taxon>Telluraves</taxon>
        <taxon>Australaves</taxon>
        <taxon>Falconiformes</taxon>
        <taxon>Falconidae</taxon>
        <taxon>Falco</taxon>
    </lineage>
</organism>
<dbReference type="Gene3D" id="1.20.920.30">
    <property type="match status" value="1"/>
</dbReference>
<dbReference type="InterPro" id="IPR026983">
    <property type="entry name" value="DHC"/>
</dbReference>
<dbReference type="InterPro" id="IPR035699">
    <property type="entry name" value="AAA_6"/>
</dbReference>
<evidence type="ECO:0000256" key="12">
    <source>
        <dbReference type="ARBA" id="ARBA00023212"/>
    </source>
</evidence>
<evidence type="ECO:0000259" key="17">
    <source>
        <dbReference type="Pfam" id="PF08393"/>
    </source>
</evidence>
<dbReference type="Pfam" id="PF12774">
    <property type="entry name" value="AAA_6"/>
    <property type="match status" value="1"/>
</dbReference>
<evidence type="ECO:0000259" key="19">
    <source>
        <dbReference type="Pfam" id="PF12777"/>
    </source>
</evidence>
<feature type="domain" description="Dynein heavy chain region D6 P-loop" evidence="15">
    <location>
        <begin position="3701"/>
        <end position="3821"/>
    </location>
</feature>
<feature type="domain" description="Dynein heavy chain ATP-binding dynein motor region" evidence="21">
    <location>
        <begin position="3243"/>
        <end position="3460"/>
    </location>
</feature>
<dbReference type="GO" id="GO:0097729">
    <property type="term" value="C:9+2 motile cilium"/>
    <property type="evidence" value="ECO:0007669"/>
    <property type="project" value="UniProtKB-ARBA"/>
</dbReference>
<dbReference type="Gene3D" id="1.20.140.100">
    <property type="entry name" value="Dynein heavy chain, N-terminal domain 2"/>
    <property type="match status" value="1"/>
</dbReference>
<evidence type="ECO:0000256" key="13">
    <source>
        <dbReference type="ARBA" id="ARBA00023273"/>
    </source>
</evidence>
<dbReference type="GO" id="GO:0045505">
    <property type="term" value="F:dynein intermediate chain binding"/>
    <property type="evidence" value="ECO:0007669"/>
    <property type="project" value="InterPro"/>
</dbReference>
<dbReference type="GO" id="GO:0008569">
    <property type="term" value="F:minus-end-directed microtubule motor activity"/>
    <property type="evidence" value="ECO:0007669"/>
    <property type="project" value="InterPro"/>
</dbReference>
<evidence type="ECO:0000256" key="3">
    <source>
        <dbReference type="ARBA" id="ARBA00022490"/>
    </source>
</evidence>
<evidence type="ECO:0000256" key="14">
    <source>
        <dbReference type="SAM" id="Coils"/>
    </source>
</evidence>
<dbReference type="Gene3D" id="1.20.1270.280">
    <property type="match status" value="1"/>
</dbReference>
<keyword evidence="27" id="KW-1185">Reference proteome</keyword>
<dbReference type="Pfam" id="PF12781">
    <property type="entry name" value="AAA_9"/>
    <property type="match status" value="1"/>
</dbReference>
<evidence type="ECO:0000259" key="25">
    <source>
        <dbReference type="Pfam" id="PF18199"/>
    </source>
</evidence>
<dbReference type="PANTHER" id="PTHR45703">
    <property type="entry name" value="DYNEIN HEAVY CHAIN"/>
    <property type="match status" value="1"/>
</dbReference>
<feature type="domain" description="Dynein heavy chain hydrolytic ATP-binding dynein motor region" evidence="18">
    <location>
        <begin position="1647"/>
        <end position="1973"/>
    </location>
</feature>
<dbReference type="GO" id="GO:0007018">
    <property type="term" value="P:microtubule-based movement"/>
    <property type="evidence" value="ECO:0007669"/>
    <property type="project" value="InterPro"/>
</dbReference>
<evidence type="ECO:0000259" key="21">
    <source>
        <dbReference type="Pfam" id="PF12781"/>
    </source>
</evidence>
<feature type="domain" description="Dynein heavy chain tail" evidence="16">
    <location>
        <begin position="509"/>
        <end position="594"/>
    </location>
</feature>
<dbReference type="InterPro" id="IPR024317">
    <property type="entry name" value="Dynein_heavy_chain_D4_dom"/>
</dbReference>
<dbReference type="InterPro" id="IPR041658">
    <property type="entry name" value="AAA_lid_11"/>
</dbReference>
<dbReference type="SUPFAM" id="SSF52540">
    <property type="entry name" value="P-loop containing nucleoside triphosphate hydrolases"/>
    <property type="match status" value="4"/>
</dbReference>
<evidence type="ECO:0000256" key="5">
    <source>
        <dbReference type="ARBA" id="ARBA00022737"/>
    </source>
</evidence>
<feature type="coiled-coil region" evidence="14">
    <location>
        <begin position="2865"/>
        <end position="2951"/>
    </location>
</feature>
<evidence type="ECO:0000256" key="2">
    <source>
        <dbReference type="ARBA" id="ARBA00008887"/>
    </source>
</evidence>
<name>A0A8C4UYX2_FALTI</name>
<dbReference type="InterPro" id="IPR013602">
    <property type="entry name" value="Dynein_heavy_linker"/>
</dbReference>
<feature type="coiled-coil region" evidence="14">
    <location>
        <begin position="3095"/>
        <end position="3136"/>
    </location>
</feature>
<dbReference type="Ensembl" id="ENSFTIT00000020925.1">
    <property type="protein sequence ID" value="ENSFTIP00000020089.1"/>
    <property type="gene ID" value="ENSFTIG00000012063.1"/>
</dbReference>
<dbReference type="InterPro" id="IPR042222">
    <property type="entry name" value="Dynein_2_N"/>
</dbReference>
<protein>
    <recommendedName>
        <fullName evidence="28">Dynein heavy chain 9, axonemal</fullName>
    </recommendedName>
</protein>
<dbReference type="Gene3D" id="1.10.472.130">
    <property type="match status" value="1"/>
</dbReference>
<evidence type="ECO:0000256" key="1">
    <source>
        <dbReference type="ARBA" id="ARBA00004430"/>
    </source>
</evidence>
<feature type="domain" description="Dynein heavy chain 3 AAA+ lid" evidence="23">
    <location>
        <begin position="2466"/>
        <end position="2556"/>
    </location>
</feature>
<dbReference type="Gene3D" id="1.10.287.2620">
    <property type="match status" value="1"/>
</dbReference>
<dbReference type="InterPro" id="IPR041589">
    <property type="entry name" value="DNAH3_AAA_lid_1"/>
</dbReference>
<dbReference type="InterPro" id="IPR041228">
    <property type="entry name" value="Dynein_C"/>
</dbReference>
<dbReference type="Gene3D" id="3.20.180.20">
    <property type="entry name" value="Dynein heavy chain, N-terminal domain 2"/>
    <property type="match status" value="1"/>
</dbReference>
<dbReference type="Pfam" id="PF17857">
    <property type="entry name" value="AAA_lid_1"/>
    <property type="match status" value="1"/>
</dbReference>
<keyword evidence="7" id="KW-0067">ATP-binding</keyword>
<keyword evidence="13" id="KW-0966">Cell projection</keyword>
<evidence type="ECO:0000259" key="16">
    <source>
        <dbReference type="Pfam" id="PF08385"/>
    </source>
</evidence>
<dbReference type="InterPro" id="IPR041466">
    <property type="entry name" value="Dynein_AAA5_ext"/>
</dbReference>
<dbReference type="InterPro" id="IPR042228">
    <property type="entry name" value="Dynein_linker_3"/>
</dbReference>
<keyword evidence="3" id="KW-0963">Cytoplasm</keyword>
<dbReference type="GO" id="GO:0005524">
    <property type="term" value="F:ATP binding"/>
    <property type="evidence" value="ECO:0007669"/>
    <property type="project" value="UniProtKB-KW"/>
</dbReference>
<evidence type="ECO:0000256" key="7">
    <source>
        <dbReference type="ARBA" id="ARBA00022840"/>
    </source>
</evidence>
<keyword evidence="9 14" id="KW-0175">Coiled coil</keyword>
<dbReference type="Pfam" id="PF12777">
    <property type="entry name" value="MT"/>
    <property type="match status" value="1"/>
</dbReference>
<dbReference type="GO" id="GO:0030286">
    <property type="term" value="C:dynein complex"/>
    <property type="evidence" value="ECO:0007669"/>
    <property type="project" value="UniProtKB-KW"/>
</dbReference>
<dbReference type="InterPro" id="IPR024743">
    <property type="entry name" value="Dynein_HC_stalk"/>
</dbReference>
<accession>A0A8C4UYX2</accession>
<reference evidence="26" key="2">
    <citation type="submission" date="2025-09" db="UniProtKB">
        <authorList>
            <consortium name="Ensembl"/>
        </authorList>
    </citation>
    <scope>IDENTIFICATION</scope>
</reference>
<comment type="similarity">
    <text evidence="2">Belongs to the dynein heavy chain family.</text>
</comment>